<dbReference type="EMBL" id="BMAV01020314">
    <property type="protein sequence ID" value="GFY73721.1"/>
    <property type="molecule type" value="Genomic_DNA"/>
</dbReference>
<dbReference type="Pfam" id="PF01425">
    <property type="entry name" value="Amidase"/>
    <property type="match status" value="3"/>
</dbReference>
<dbReference type="InterPro" id="IPR052739">
    <property type="entry name" value="FAAH2"/>
</dbReference>
<dbReference type="PANTHER" id="PTHR43372">
    <property type="entry name" value="FATTY-ACID AMIDE HYDROLASE"/>
    <property type="match status" value="1"/>
</dbReference>
<keyword evidence="6" id="KW-1185">Reference proteome</keyword>
<evidence type="ECO:0000256" key="3">
    <source>
        <dbReference type="SAM" id="MobiDB-lite"/>
    </source>
</evidence>
<feature type="coiled-coil region" evidence="2">
    <location>
        <begin position="284"/>
        <end position="311"/>
    </location>
</feature>
<organism evidence="5 6">
    <name type="scientific">Trichonephila inaurata madagascariensis</name>
    <dbReference type="NCBI Taxonomy" id="2747483"/>
    <lineage>
        <taxon>Eukaryota</taxon>
        <taxon>Metazoa</taxon>
        <taxon>Ecdysozoa</taxon>
        <taxon>Arthropoda</taxon>
        <taxon>Chelicerata</taxon>
        <taxon>Arachnida</taxon>
        <taxon>Araneae</taxon>
        <taxon>Araneomorphae</taxon>
        <taxon>Entelegynae</taxon>
        <taxon>Araneoidea</taxon>
        <taxon>Nephilidae</taxon>
        <taxon>Trichonephila</taxon>
        <taxon>Trichonephila inaurata</taxon>
    </lineage>
</organism>
<evidence type="ECO:0000313" key="5">
    <source>
        <dbReference type="EMBL" id="GFY73721.1"/>
    </source>
</evidence>
<comment type="similarity">
    <text evidence="1">Belongs to the amidase family.</text>
</comment>
<evidence type="ECO:0000256" key="1">
    <source>
        <dbReference type="ARBA" id="ARBA00009199"/>
    </source>
</evidence>
<dbReference type="Proteomes" id="UP000886998">
    <property type="component" value="Unassembled WGS sequence"/>
</dbReference>
<dbReference type="PROSITE" id="PS00571">
    <property type="entry name" value="AMIDASES"/>
    <property type="match status" value="1"/>
</dbReference>
<dbReference type="SUPFAM" id="SSF75304">
    <property type="entry name" value="Amidase signature (AS) enzymes"/>
    <property type="match status" value="1"/>
</dbReference>
<evidence type="ECO:0000256" key="2">
    <source>
        <dbReference type="SAM" id="Coils"/>
    </source>
</evidence>
<keyword evidence="2" id="KW-0175">Coiled coil</keyword>
<dbReference type="PANTHER" id="PTHR43372:SF3">
    <property type="entry name" value="AT07710P-RELATED"/>
    <property type="match status" value="1"/>
</dbReference>
<dbReference type="GO" id="GO:0012505">
    <property type="term" value="C:endomembrane system"/>
    <property type="evidence" value="ECO:0007669"/>
    <property type="project" value="TreeGrafter"/>
</dbReference>
<evidence type="ECO:0000259" key="4">
    <source>
        <dbReference type="Pfam" id="PF01425"/>
    </source>
</evidence>
<dbReference type="GO" id="GO:0016787">
    <property type="term" value="F:hydrolase activity"/>
    <property type="evidence" value="ECO:0007669"/>
    <property type="project" value="UniProtKB-KW"/>
</dbReference>
<comment type="caution">
    <text evidence="5">The sequence shown here is derived from an EMBL/GenBank/DDBJ whole genome shotgun (WGS) entry which is preliminary data.</text>
</comment>
<dbReference type="AlphaFoldDB" id="A0A8X6YIT9"/>
<dbReference type="InterPro" id="IPR023631">
    <property type="entry name" value="Amidase_dom"/>
</dbReference>
<name>A0A8X6YIT9_9ARAC</name>
<sequence length="400" mass="44153">MKAYIERSKVVHPYINAATDERYEDALKDAKNIDKFLASNVKSEEDIARDTPLLGVPFTCKEVIGVKGMKQNSGLVRHKDRVAEEDGAAPALYRKGGSHPSHGHGCPGIVTTGGSSGGEGAIIAAGGALFGIGNDIAGSIRIPSCFCGIYGHKPSKGIVPNWGSFPFCHIRYEHEDRTVEFVSTGPMCRYARDLPLLLRILSDNDPRIHLDEKVNFRNLKIYYIEEFPGTLLSAVPDVKKAIRKAAEHFEAEYGIKTTPSITGIEVRFQHLGIQTFGIRRTTILILLERRRQELELEFKNLEQKIKEIFEEDAIILVPTHPEPAPHYLMTIPMYPNIAYTCIFNILGLPSSQIPAGLSNGVPIGIQAVSGPFKDHISVATALELDKVFNGWISPFPINVQ</sequence>
<gene>
    <name evidence="5" type="primary">FAAH2</name>
    <name evidence="5" type="ORF">TNIN_363241</name>
</gene>
<protein>
    <submittedName>
        <fullName evidence="5">Fatty-acid amide hydrolase 2</fullName>
    </submittedName>
</protein>
<dbReference type="InterPro" id="IPR020556">
    <property type="entry name" value="Amidase_CS"/>
</dbReference>
<feature type="domain" description="Amidase" evidence="4">
    <location>
        <begin position="111"/>
        <end position="251"/>
    </location>
</feature>
<reference evidence="5" key="1">
    <citation type="submission" date="2020-08" db="EMBL/GenBank/DDBJ databases">
        <title>Multicomponent nature underlies the extraordinary mechanical properties of spider dragline silk.</title>
        <authorList>
            <person name="Kono N."/>
            <person name="Nakamura H."/>
            <person name="Mori M."/>
            <person name="Yoshida Y."/>
            <person name="Ohtoshi R."/>
            <person name="Malay A.D."/>
            <person name="Moran D.A.P."/>
            <person name="Tomita M."/>
            <person name="Numata K."/>
            <person name="Arakawa K."/>
        </authorList>
    </citation>
    <scope>NUCLEOTIDE SEQUENCE</scope>
</reference>
<feature type="compositionally biased region" description="Low complexity" evidence="3">
    <location>
        <begin position="98"/>
        <end position="110"/>
    </location>
</feature>
<feature type="region of interest" description="Disordered" evidence="3">
    <location>
        <begin position="91"/>
        <end position="110"/>
    </location>
</feature>
<feature type="domain" description="Amidase" evidence="4">
    <location>
        <begin position="299"/>
        <end position="375"/>
    </location>
</feature>
<evidence type="ECO:0000313" key="6">
    <source>
        <dbReference type="Proteomes" id="UP000886998"/>
    </source>
</evidence>
<keyword evidence="5" id="KW-0378">Hydrolase</keyword>
<feature type="domain" description="Amidase" evidence="4">
    <location>
        <begin position="2"/>
        <end position="98"/>
    </location>
</feature>
<dbReference type="OrthoDB" id="6428749at2759"/>
<dbReference type="InterPro" id="IPR036928">
    <property type="entry name" value="AS_sf"/>
</dbReference>
<accession>A0A8X6YIT9</accession>
<dbReference type="Gene3D" id="3.90.1300.10">
    <property type="entry name" value="Amidase signature (AS) domain"/>
    <property type="match status" value="1"/>
</dbReference>
<proteinExistence type="inferred from homology"/>